<accession>A0A0J7XV34</accession>
<organism evidence="2 3">
    <name type="scientific">Novosphingobium barchaimii LL02</name>
    <dbReference type="NCBI Taxonomy" id="1114963"/>
    <lineage>
        <taxon>Bacteria</taxon>
        <taxon>Pseudomonadati</taxon>
        <taxon>Pseudomonadota</taxon>
        <taxon>Alphaproteobacteria</taxon>
        <taxon>Sphingomonadales</taxon>
        <taxon>Sphingomonadaceae</taxon>
        <taxon>Novosphingobium</taxon>
    </lineage>
</organism>
<dbReference type="EMBL" id="JACU01000005">
    <property type="protein sequence ID" value="KMS55477.1"/>
    <property type="molecule type" value="Genomic_DNA"/>
</dbReference>
<evidence type="ECO:0000313" key="2">
    <source>
        <dbReference type="EMBL" id="KMS55477.1"/>
    </source>
</evidence>
<reference evidence="2 3" key="1">
    <citation type="journal article" date="2015" name="G3 (Bethesda)">
        <title>Insights into Ongoing Evolution of the Hexachlorocyclohexane Catabolic Pathway from Comparative Genomics of Ten Sphingomonadaceae Strains.</title>
        <authorList>
            <person name="Pearce S.L."/>
            <person name="Oakeshott J.G."/>
            <person name="Pandey G."/>
        </authorList>
    </citation>
    <scope>NUCLEOTIDE SEQUENCE [LARGE SCALE GENOMIC DNA]</scope>
    <source>
        <strain evidence="2 3">LL02</strain>
    </source>
</reference>
<evidence type="ECO:0000256" key="1">
    <source>
        <dbReference type="SAM" id="MobiDB-lite"/>
    </source>
</evidence>
<evidence type="ECO:0000313" key="3">
    <source>
        <dbReference type="Proteomes" id="UP000052268"/>
    </source>
</evidence>
<comment type="caution">
    <text evidence="2">The sequence shown here is derived from an EMBL/GenBank/DDBJ whole genome shotgun (WGS) entry which is preliminary data.</text>
</comment>
<protein>
    <submittedName>
        <fullName evidence="2">Uncharacterized protein</fullName>
    </submittedName>
</protein>
<name>A0A0J7XV34_9SPHN</name>
<feature type="region of interest" description="Disordered" evidence="1">
    <location>
        <begin position="17"/>
        <end position="81"/>
    </location>
</feature>
<dbReference type="AlphaFoldDB" id="A0A0J7XV34"/>
<gene>
    <name evidence="2" type="ORF">V474_18440</name>
</gene>
<keyword evidence="3" id="KW-1185">Reference proteome</keyword>
<sequence length="81" mass="8402">MRVMPDITVTVALSTKTPSPLRLASTHSPKKSLIRQTGPGTGLVSASEHPASPSNPTTKSRAGRRTPLMPGQAAAFGNRPA</sequence>
<dbReference type="Proteomes" id="UP000052268">
    <property type="component" value="Unassembled WGS sequence"/>
</dbReference>
<proteinExistence type="predicted"/>